<dbReference type="Pfam" id="PF13855">
    <property type="entry name" value="LRR_8"/>
    <property type="match status" value="1"/>
</dbReference>
<dbReference type="PANTHER" id="PTHR27000:SF783">
    <property type="entry name" value="MALECTIN DOMAIN-CONTAINING PROTEIN"/>
    <property type="match status" value="1"/>
</dbReference>
<evidence type="ECO:0000256" key="1">
    <source>
        <dbReference type="ARBA" id="ARBA00004479"/>
    </source>
</evidence>
<keyword evidence="11" id="KW-1185">Reference proteome</keyword>
<evidence type="ECO:0000256" key="6">
    <source>
        <dbReference type="ARBA" id="ARBA00022989"/>
    </source>
</evidence>
<dbReference type="GO" id="GO:0051707">
    <property type="term" value="P:response to other organism"/>
    <property type="evidence" value="ECO:0007669"/>
    <property type="project" value="UniProtKB-ARBA"/>
</dbReference>
<keyword evidence="2" id="KW-0433">Leucine-rich repeat</keyword>
<protein>
    <submittedName>
        <fullName evidence="10">Uncharacterized protein</fullName>
    </submittedName>
</protein>
<evidence type="ECO:0000256" key="4">
    <source>
        <dbReference type="ARBA" id="ARBA00022729"/>
    </source>
</evidence>
<dbReference type="EMBL" id="JBCNJP010000014">
    <property type="protein sequence ID" value="KAK9067509.1"/>
    <property type="molecule type" value="Genomic_DNA"/>
</dbReference>
<dbReference type="Pfam" id="PF00560">
    <property type="entry name" value="LRR_1"/>
    <property type="match status" value="2"/>
</dbReference>
<reference evidence="10 11" key="1">
    <citation type="submission" date="2024-04" db="EMBL/GenBank/DDBJ databases">
        <title>The reference genome of an endangered Asteraceae, Deinandra increscens subsp. villosa, native to the Central Coast of California.</title>
        <authorList>
            <person name="Guilliams M."/>
            <person name="Hasenstab-Lehman K."/>
            <person name="Meyer R."/>
            <person name="Mcevoy S."/>
        </authorList>
    </citation>
    <scope>NUCLEOTIDE SEQUENCE [LARGE SCALE GENOMIC DNA]</scope>
    <source>
        <tissue evidence="10">Leaf</tissue>
    </source>
</reference>
<comment type="caution">
    <text evidence="10">The sequence shown here is derived from an EMBL/GenBank/DDBJ whole genome shotgun (WGS) entry which is preliminary data.</text>
</comment>
<keyword evidence="9" id="KW-0325">Glycoprotein</keyword>
<dbReference type="InterPro" id="IPR003591">
    <property type="entry name" value="Leu-rich_rpt_typical-subtyp"/>
</dbReference>
<keyword evidence="4" id="KW-0732">Signal</keyword>
<dbReference type="PANTHER" id="PTHR27000">
    <property type="entry name" value="LEUCINE-RICH REPEAT RECEPTOR-LIKE PROTEIN KINASE FAMILY PROTEIN-RELATED"/>
    <property type="match status" value="1"/>
</dbReference>
<proteinExistence type="predicted"/>
<dbReference type="AlphaFoldDB" id="A0AAP0DA72"/>
<dbReference type="SUPFAM" id="SSF52047">
    <property type="entry name" value="RNI-like"/>
    <property type="match status" value="1"/>
</dbReference>
<sequence>MILVHFVIRLSNIRHLDLSHNTLSGRCIPFLANMTSLRVLDLSGIQLNSLVPVMPNLLELDLSANKFEHWEDVGIWRRCHLKQLKVSSNWLRMEWTDSSMNISEYSDCALEWLDLSSSFSKGTFPKPLERMANLRGLLLSHNKLTGSIPESLGRLGSLQVVDLSHNMLTGPVPESLGRLISLQVVDLSYNKLTVPIPTFLGKLTKLDLSGNHLNGSIPETFGRLEALNTSIARKTFFITNTSHVFKLLNWNHSRFNWATC</sequence>
<accession>A0AAP0DA72</accession>
<name>A0AAP0DA72_9ASTR</name>
<keyword evidence="8" id="KW-0675">Receptor</keyword>
<dbReference type="GO" id="GO:0016020">
    <property type="term" value="C:membrane"/>
    <property type="evidence" value="ECO:0007669"/>
    <property type="project" value="UniProtKB-SubCell"/>
</dbReference>
<organism evidence="10 11">
    <name type="scientific">Deinandra increscens subsp. villosa</name>
    <dbReference type="NCBI Taxonomy" id="3103831"/>
    <lineage>
        <taxon>Eukaryota</taxon>
        <taxon>Viridiplantae</taxon>
        <taxon>Streptophyta</taxon>
        <taxon>Embryophyta</taxon>
        <taxon>Tracheophyta</taxon>
        <taxon>Spermatophyta</taxon>
        <taxon>Magnoliopsida</taxon>
        <taxon>eudicotyledons</taxon>
        <taxon>Gunneridae</taxon>
        <taxon>Pentapetalae</taxon>
        <taxon>asterids</taxon>
        <taxon>campanulids</taxon>
        <taxon>Asterales</taxon>
        <taxon>Asteraceae</taxon>
        <taxon>Asteroideae</taxon>
        <taxon>Heliantheae alliance</taxon>
        <taxon>Madieae</taxon>
        <taxon>Madiinae</taxon>
        <taxon>Deinandra</taxon>
    </lineage>
</organism>
<dbReference type="GO" id="GO:0006952">
    <property type="term" value="P:defense response"/>
    <property type="evidence" value="ECO:0007669"/>
    <property type="project" value="UniProtKB-ARBA"/>
</dbReference>
<keyword evidence="7" id="KW-0472">Membrane</keyword>
<evidence type="ECO:0000256" key="5">
    <source>
        <dbReference type="ARBA" id="ARBA00022737"/>
    </source>
</evidence>
<dbReference type="PRINTS" id="PR00019">
    <property type="entry name" value="LEURICHRPT"/>
</dbReference>
<gene>
    <name evidence="10" type="ORF">SSX86_011620</name>
</gene>
<dbReference type="FunFam" id="3.80.10.10:FF:000383">
    <property type="entry name" value="Leucine-rich repeat receptor protein kinase EMS1"/>
    <property type="match status" value="1"/>
</dbReference>
<dbReference type="InterPro" id="IPR001611">
    <property type="entry name" value="Leu-rich_rpt"/>
</dbReference>
<dbReference type="Gene3D" id="3.80.10.10">
    <property type="entry name" value="Ribonuclease Inhibitor"/>
    <property type="match status" value="1"/>
</dbReference>
<comment type="subcellular location">
    <subcellularLocation>
        <location evidence="1">Membrane</location>
        <topology evidence="1">Single-pass type I membrane protein</topology>
    </subcellularLocation>
</comment>
<evidence type="ECO:0000256" key="8">
    <source>
        <dbReference type="ARBA" id="ARBA00023170"/>
    </source>
</evidence>
<evidence type="ECO:0000256" key="7">
    <source>
        <dbReference type="ARBA" id="ARBA00023136"/>
    </source>
</evidence>
<keyword evidence="3" id="KW-0812">Transmembrane</keyword>
<keyword evidence="6" id="KW-1133">Transmembrane helix</keyword>
<evidence type="ECO:0000313" key="11">
    <source>
        <dbReference type="Proteomes" id="UP001408789"/>
    </source>
</evidence>
<keyword evidence="5" id="KW-0677">Repeat</keyword>
<evidence type="ECO:0000313" key="10">
    <source>
        <dbReference type="EMBL" id="KAK9067509.1"/>
    </source>
</evidence>
<dbReference type="SMART" id="SM00369">
    <property type="entry name" value="LRR_TYP"/>
    <property type="match status" value="5"/>
</dbReference>
<evidence type="ECO:0000256" key="2">
    <source>
        <dbReference type="ARBA" id="ARBA00022614"/>
    </source>
</evidence>
<evidence type="ECO:0000256" key="3">
    <source>
        <dbReference type="ARBA" id="ARBA00022692"/>
    </source>
</evidence>
<dbReference type="InterPro" id="IPR032675">
    <property type="entry name" value="LRR_dom_sf"/>
</dbReference>
<evidence type="ECO:0000256" key="9">
    <source>
        <dbReference type="ARBA" id="ARBA00023180"/>
    </source>
</evidence>
<dbReference type="Proteomes" id="UP001408789">
    <property type="component" value="Unassembled WGS sequence"/>
</dbReference>